<dbReference type="AlphaFoldDB" id="A0A0F9K278"/>
<dbReference type="EMBL" id="LAZR01010112">
    <property type="protein sequence ID" value="KKM68761.1"/>
    <property type="molecule type" value="Genomic_DNA"/>
</dbReference>
<dbReference type="InterPro" id="IPR036291">
    <property type="entry name" value="NAD(P)-bd_dom_sf"/>
</dbReference>
<accession>A0A0F9K278</accession>
<comment type="caution">
    <text evidence="2">The sequence shown here is derived from an EMBL/GenBank/DDBJ whole genome shotgun (WGS) entry which is preliminary data.</text>
</comment>
<dbReference type="InterPro" id="IPR003781">
    <property type="entry name" value="CoA-bd"/>
</dbReference>
<gene>
    <name evidence="2" type="ORF">LCGC14_1457690</name>
</gene>
<evidence type="ECO:0000313" key="2">
    <source>
        <dbReference type="EMBL" id="KKM68761.1"/>
    </source>
</evidence>
<organism evidence="2">
    <name type="scientific">marine sediment metagenome</name>
    <dbReference type="NCBI Taxonomy" id="412755"/>
    <lineage>
        <taxon>unclassified sequences</taxon>
        <taxon>metagenomes</taxon>
        <taxon>ecological metagenomes</taxon>
    </lineage>
</organism>
<protein>
    <recommendedName>
        <fullName evidence="1">CoA-binding domain-containing protein</fullName>
    </recommendedName>
</protein>
<feature type="non-terminal residue" evidence="2">
    <location>
        <position position="64"/>
    </location>
</feature>
<dbReference type="Gene3D" id="3.40.50.720">
    <property type="entry name" value="NAD(P)-binding Rossmann-like Domain"/>
    <property type="match status" value="1"/>
</dbReference>
<name>A0A0F9K278_9ZZZZ</name>
<feature type="domain" description="CoA-binding" evidence="1">
    <location>
        <begin position="4"/>
        <end position="62"/>
    </location>
</feature>
<dbReference type="Pfam" id="PF02629">
    <property type="entry name" value="CoA_binding"/>
    <property type="match status" value="1"/>
</dbReference>
<sequence>MYINENSKVVVQGITGNQGMFHTKLMLDYGTKIVAGVTPGKDGQIVHGIPVFNDVQSAVKETRC</sequence>
<dbReference type="PANTHER" id="PTHR11117">
    <property type="entry name" value="SUCCINYL-COA LIGASE SUBUNIT ALPHA"/>
    <property type="match status" value="1"/>
</dbReference>
<evidence type="ECO:0000259" key="1">
    <source>
        <dbReference type="Pfam" id="PF02629"/>
    </source>
</evidence>
<reference evidence="2" key="1">
    <citation type="journal article" date="2015" name="Nature">
        <title>Complex archaea that bridge the gap between prokaryotes and eukaryotes.</title>
        <authorList>
            <person name="Spang A."/>
            <person name="Saw J.H."/>
            <person name="Jorgensen S.L."/>
            <person name="Zaremba-Niedzwiedzka K."/>
            <person name="Martijn J."/>
            <person name="Lind A.E."/>
            <person name="van Eijk R."/>
            <person name="Schleper C."/>
            <person name="Guy L."/>
            <person name="Ettema T.J."/>
        </authorList>
    </citation>
    <scope>NUCLEOTIDE SEQUENCE</scope>
</reference>
<proteinExistence type="predicted"/>
<dbReference type="SUPFAM" id="SSF51735">
    <property type="entry name" value="NAD(P)-binding Rossmann-fold domains"/>
    <property type="match status" value="1"/>
</dbReference>